<evidence type="ECO:0000313" key="2">
    <source>
        <dbReference type="Proteomes" id="UP001219956"/>
    </source>
</evidence>
<dbReference type="Proteomes" id="UP001219956">
    <property type="component" value="Unassembled WGS sequence"/>
</dbReference>
<name>A0ABT5IZL5_9NEIS</name>
<dbReference type="EMBL" id="JAQQLF010000015">
    <property type="protein sequence ID" value="MDC7718003.1"/>
    <property type="molecule type" value="Genomic_DNA"/>
</dbReference>
<sequence length="163" mass="16857">MPSSLPLLVLADSRQSDGNTLLALARRQGVLLDGALAVAGQGTPPPSLPLALPPGSTPPFILLAHGSDCLPALQAVRADPRCRAALLLSPDGDARHERALAFPALVVCHRPDARYPRLTEAASLAAAWQARLHLLQGQEALAELSPLLAALAVLAAQPLAGEC</sequence>
<accession>A0ABT5IZL5</accession>
<reference evidence="1 2" key="1">
    <citation type="submission" date="2023-01" db="EMBL/GenBank/DDBJ databases">
        <title>Novel species of the genus Vogesella isolated from rivers.</title>
        <authorList>
            <person name="Lu H."/>
        </authorList>
    </citation>
    <scope>NUCLEOTIDE SEQUENCE [LARGE SCALE GENOMIC DNA]</scope>
    <source>
        <strain evidence="1 2">DC21W</strain>
    </source>
</reference>
<dbReference type="RefSeq" id="WP_272752306.1">
    <property type="nucleotide sequence ID" value="NZ_JAQQLF010000015.1"/>
</dbReference>
<proteinExistence type="predicted"/>
<evidence type="ECO:0000313" key="1">
    <source>
        <dbReference type="EMBL" id="MDC7718003.1"/>
    </source>
</evidence>
<keyword evidence="2" id="KW-1185">Reference proteome</keyword>
<gene>
    <name evidence="1" type="ORF">PQU95_12360</name>
</gene>
<protein>
    <submittedName>
        <fullName evidence="1">Uncharacterized protein</fullName>
    </submittedName>
</protein>
<organism evidence="1 2">
    <name type="scientific">Vogesella aquatica</name>
    <dbReference type="NCBI Taxonomy" id="2984206"/>
    <lineage>
        <taxon>Bacteria</taxon>
        <taxon>Pseudomonadati</taxon>
        <taxon>Pseudomonadota</taxon>
        <taxon>Betaproteobacteria</taxon>
        <taxon>Neisseriales</taxon>
        <taxon>Chromobacteriaceae</taxon>
        <taxon>Vogesella</taxon>
    </lineage>
</organism>
<comment type="caution">
    <text evidence="1">The sequence shown here is derived from an EMBL/GenBank/DDBJ whole genome shotgun (WGS) entry which is preliminary data.</text>
</comment>